<accession>N6TJK0</accession>
<gene>
    <name evidence="2" type="ORF">YQE_01309</name>
    <name evidence="1" type="ORF">YQE_02956</name>
</gene>
<sequence>MRNFRNFQVKGVLLLRNTKPILHQKMIILKIPSTELFNSQQKNELVSEEAETAITEQTIVVTTARADAIYGVPTVGANEWGSSKNGANFSK</sequence>
<proteinExistence type="predicted"/>
<evidence type="ECO:0000313" key="2">
    <source>
        <dbReference type="EMBL" id="ENN82312.1"/>
    </source>
</evidence>
<dbReference type="EMBL" id="KB740457">
    <property type="protein sequence ID" value="ENN80614.1"/>
    <property type="molecule type" value="Genomic_DNA"/>
</dbReference>
<evidence type="ECO:0000313" key="1">
    <source>
        <dbReference type="EMBL" id="ENN80614.1"/>
    </source>
</evidence>
<reference evidence="1" key="1">
    <citation type="journal article" date="2013" name="Genome Biol.">
        <title>Draft genome of the mountain pine beetle, Dendroctonus ponderosae Hopkins, a major forest pest.</title>
        <authorList>
            <person name="Keeling C.I."/>
            <person name="Yuen M.M."/>
            <person name="Liao N.Y."/>
            <person name="Docking T.R."/>
            <person name="Chan S.K."/>
            <person name="Taylor G.A."/>
            <person name="Palmquist D.L."/>
            <person name="Jackman S.D."/>
            <person name="Nguyen A."/>
            <person name="Li M."/>
            <person name="Henderson H."/>
            <person name="Janes J.K."/>
            <person name="Zhao Y."/>
            <person name="Pandoh P."/>
            <person name="Moore R."/>
            <person name="Sperling F.A."/>
            <person name="Huber D.P."/>
            <person name="Birol I."/>
            <person name="Jones S.J."/>
            <person name="Bohlmann J."/>
        </authorList>
    </citation>
    <scope>NUCLEOTIDE SEQUENCE</scope>
</reference>
<protein>
    <submittedName>
        <fullName evidence="1">Uncharacterized protein</fullName>
    </submittedName>
</protein>
<organism evidence="1">
    <name type="scientific">Dendroctonus ponderosae</name>
    <name type="common">Mountain pine beetle</name>
    <dbReference type="NCBI Taxonomy" id="77166"/>
    <lineage>
        <taxon>Eukaryota</taxon>
        <taxon>Metazoa</taxon>
        <taxon>Ecdysozoa</taxon>
        <taxon>Arthropoda</taxon>
        <taxon>Hexapoda</taxon>
        <taxon>Insecta</taxon>
        <taxon>Pterygota</taxon>
        <taxon>Neoptera</taxon>
        <taxon>Endopterygota</taxon>
        <taxon>Coleoptera</taxon>
        <taxon>Polyphaga</taxon>
        <taxon>Cucujiformia</taxon>
        <taxon>Curculionidae</taxon>
        <taxon>Scolytinae</taxon>
        <taxon>Dendroctonus</taxon>
    </lineage>
</organism>
<dbReference type="HOGENOM" id="CLU_2429313_0_0_1"/>
<dbReference type="EMBL" id="KB739299">
    <property type="protein sequence ID" value="ENN82312.1"/>
    <property type="molecule type" value="Genomic_DNA"/>
</dbReference>
<name>N6TJK0_DENPD</name>
<dbReference type="AlphaFoldDB" id="N6TJK0"/>
<feature type="non-terminal residue" evidence="1">
    <location>
        <position position="1"/>
    </location>
</feature>